<keyword evidence="3" id="KW-1185">Reference proteome</keyword>
<comment type="caution">
    <text evidence="2">The sequence shown here is derived from an EMBL/GenBank/DDBJ whole genome shotgun (WGS) entry which is preliminary data.</text>
</comment>
<evidence type="ECO:0000313" key="3">
    <source>
        <dbReference type="Proteomes" id="UP000054877"/>
    </source>
</evidence>
<feature type="chain" id="PRO_5006918399" description="Lipase" evidence="1">
    <location>
        <begin position="22"/>
        <end position="298"/>
    </location>
</feature>
<accession>A0A0W0Z8N4</accession>
<evidence type="ECO:0000313" key="2">
    <source>
        <dbReference type="EMBL" id="KTD65483.1"/>
    </source>
</evidence>
<evidence type="ECO:0008006" key="4">
    <source>
        <dbReference type="Google" id="ProtNLM"/>
    </source>
</evidence>
<sequence length="298" mass="33059">MDLTRFIFCLLCLFFSSLGLAGHNQYHTGIALIHGTNDHRHDAVGGYWKKDFVDYMADSLPDPENIHVVACNYGHYMWHEDAAGCTADQLLAFIDNKEIKNLIVYTHSDGANVIRWILSNPTYDPRYFRLSKVISQVIAIAPSSGGTPLSDEVMNGNLFEEALGWLLGYRNDAIKQQRIGDMAIYNDELLYGSTGRLSLAVPFRNIIGSDVHASPLSGASYCNGYMLNAALKITKIYLDKCSDGFLDCKSQTAAGDVWFFDTDKTKDGETLSHNQSRHSCLGLGDILRQDLMAQGVAK</sequence>
<proteinExistence type="predicted"/>
<dbReference type="OrthoDB" id="5644163at2"/>
<dbReference type="SUPFAM" id="SSF53474">
    <property type="entry name" value="alpha/beta-Hydrolases"/>
    <property type="match status" value="1"/>
</dbReference>
<name>A0A0W0Z8N4_LEGSP</name>
<dbReference type="EMBL" id="LNYX01000006">
    <property type="protein sequence ID" value="KTD65483.1"/>
    <property type="molecule type" value="Genomic_DNA"/>
</dbReference>
<dbReference type="RefSeq" id="WP_058482505.1">
    <property type="nucleotide sequence ID" value="NZ_CAAAII010000013.1"/>
</dbReference>
<keyword evidence="1" id="KW-0732">Signal</keyword>
<reference evidence="2 3" key="1">
    <citation type="submission" date="2015-11" db="EMBL/GenBank/DDBJ databases">
        <title>Genomic analysis of 38 Legionella species identifies large and diverse effector repertoires.</title>
        <authorList>
            <person name="Burstein D."/>
            <person name="Amaro F."/>
            <person name="Zusman T."/>
            <person name="Lifshitz Z."/>
            <person name="Cohen O."/>
            <person name="Gilbert J.A."/>
            <person name="Pupko T."/>
            <person name="Shuman H.A."/>
            <person name="Segal G."/>
        </authorList>
    </citation>
    <scope>NUCLEOTIDE SEQUENCE [LARGE SCALE GENOMIC DNA]</scope>
    <source>
        <strain evidence="2 3">Mt.St.Helens-9</strain>
    </source>
</reference>
<dbReference type="STRING" id="452.Lspi_0557"/>
<protein>
    <recommendedName>
        <fullName evidence="4">Lipase</fullName>
    </recommendedName>
</protein>
<organism evidence="2 3">
    <name type="scientific">Legionella spiritensis</name>
    <dbReference type="NCBI Taxonomy" id="452"/>
    <lineage>
        <taxon>Bacteria</taxon>
        <taxon>Pseudomonadati</taxon>
        <taxon>Pseudomonadota</taxon>
        <taxon>Gammaproteobacteria</taxon>
        <taxon>Legionellales</taxon>
        <taxon>Legionellaceae</taxon>
        <taxon>Legionella</taxon>
    </lineage>
</organism>
<feature type="signal peptide" evidence="1">
    <location>
        <begin position="1"/>
        <end position="21"/>
    </location>
</feature>
<dbReference type="InterPro" id="IPR029058">
    <property type="entry name" value="AB_hydrolase_fold"/>
</dbReference>
<dbReference type="Gene3D" id="3.40.50.1820">
    <property type="entry name" value="alpha/beta hydrolase"/>
    <property type="match status" value="1"/>
</dbReference>
<dbReference type="PATRIC" id="fig|452.5.peg.615"/>
<dbReference type="Proteomes" id="UP000054877">
    <property type="component" value="Unassembled WGS sequence"/>
</dbReference>
<gene>
    <name evidence="2" type="ORF">Lspi_0557</name>
</gene>
<evidence type="ECO:0000256" key="1">
    <source>
        <dbReference type="SAM" id="SignalP"/>
    </source>
</evidence>
<dbReference type="AlphaFoldDB" id="A0A0W0Z8N4"/>